<evidence type="ECO:0000256" key="11">
    <source>
        <dbReference type="ARBA" id="ARBA00023006"/>
    </source>
</evidence>
<dbReference type="GO" id="GO:0034045">
    <property type="term" value="C:phagophore assembly site membrane"/>
    <property type="evidence" value="ECO:0007669"/>
    <property type="project" value="TreeGrafter"/>
</dbReference>
<evidence type="ECO:0000259" key="18">
    <source>
        <dbReference type="PROSITE" id="PS50011"/>
    </source>
</evidence>
<dbReference type="GO" id="GO:0000422">
    <property type="term" value="P:autophagy of mitochondrion"/>
    <property type="evidence" value="ECO:0007669"/>
    <property type="project" value="TreeGrafter"/>
</dbReference>
<evidence type="ECO:0000256" key="17">
    <source>
        <dbReference type="SAM" id="MobiDB-lite"/>
    </source>
</evidence>
<dbReference type="SUPFAM" id="SSF56112">
    <property type="entry name" value="Protein kinase-like (PK-like)"/>
    <property type="match status" value="1"/>
</dbReference>
<keyword evidence="5 16" id="KW-0723">Serine/threonine-protein kinase</keyword>
<evidence type="ECO:0000256" key="1">
    <source>
        <dbReference type="ARBA" id="ARBA00004496"/>
    </source>
</evidence>
<dbReference type="FunFam" id="3.30.200.20:FF:000042">
    <property type="entry name" value="Aurora kinase A"/>
    <property type="match status" value="1"/>
</dbReference>
<evidence type="ECO:0000313" key="19">
    <source>
        <dbReference type="EMBL" id="ROT81310.1"/>
    </source>
</evidence>
<feature type="region of interest" description="Disordered" evidence="17">
    <location>
        <begin position="455"/>
        <end position="482"/>
    </location>
</feature>
<dbReference type="GO" id="GO:0034727">
    <property type="term" value="P:piecemeal microautophagy of the nucleus"/>
    <property type="evidence" value="ECO:0007669"/>
    <property type="project" value="TreeGrafter"/>
</dbReference>
<dbReference type="Gene3D" id="3.30.200.20">
    <property type="entry name" value="Phosphorylase Kinase, domain 1"/>
    <property type="match status" value="1"/>
</dbReference>
<evidence type="ECO:0000256" key="6">
    <source>
        <dbReference type="ARBA" id="ARBA00022679"/>
    </source>
</evidence>
<dbReference type="CDD" id="cd14121">
    <property type="entry name" value="STKc_ULK3"/>
    <property type="match status" value="1"/>
</dbReference>
<dbReference type="PANTHER" id="PTHR24348">
    <property type="entry name" value="SERINE/THREONINE-PROTEIN KINASE UNC-51-RELATED"/>
    <property type="match status" value="1"/>
</dbReference>
<dbReference type="SMART" id="SM00220">
    <property type="entry name" value="S_TKc"/>
    <property type="match status" value="1"/>
</dbReference>
<feature type="domain" description="Protein kinase" evidence="18">
    <location>
        <begin position="13"/>
        <end position="269"/>
    </location>
</feature>
<comment type="subcellular location">
    <subcellularLocation>
        <location evidence="1">Cytoplasm</location>
    </subcellularLocation>
</comment>
<dbReference type="Gene3D" id="1.10.510.10">
    <property type="entry name" value="Transferase(Phosphotransferase) domain 1"/>
    <property type="match status" value="1"/>
</dbReference>
<name>A0A3R7QK05_PENVA</name>
<gene>
    <name evidence="19" type="ORF">C7M84_025533</name>
</gene>
<dbReference type="InterPro" id="IPR036181">
    <property type="entry name" value="MIT_dom_sf"/>
</dbReference>
<keyword evidence="20" id="KW-1185">Reference proteome</keyword>
<dbReference type="GO" id="GO:0061709">
    <property type="term" value="P:reticulophagy"/>
    <property type="evidence" value="ECO:0007669"/>
    <property type="project" value="TreeGrafter"/>
</dbReference>
<evidence type="ECO:0000256" key="3">
    <source>
        <dbReference type="ARBA" id="ARBA00021644"/>
    </source>
</evidence>
<dbReference type="AlphaFoldDB" id="A0A3R7QK05"/>
<dbReference type="GO" id="GO:0000045">
    <property type="term" value="P:autophagosome assembly"/>
    <property type="evidence" value="ECO:0007669"/>
    <property type="project" value="TreeGrafter"/>
</dbReference>
<dbReference type="InterPro" id="IPR007330">
    <property type="entry name" value="MIT_dom"/>
</dbReference>
<dbReference type="GO" id="GO:0010506">
    <property type="term" value="P:regulation of autophagy"/>
    <property type="evidence" value="ECO:0007669"/>
    <property type="project" value="InterPro"/>
</dbReference>
<evidence type="ECO:0000256" key="7">
    <source>
        <dbReference type="ARBA" id="ARBA00022737"/>
    </source>
</evidence>
<keyword evidence="8 15" id="KW-0547">Nucleotide-binding</keyword>
<evidence type="ECO:0000256" key="9">
    <source>
        <dbReference type="ARBA" id="ARBA00022777"/>
    </source>
</evidence>
<evidence type="ECO:0000256" key="13">
    <source>
        <dbReference type="ARBA" id="ARBA00047899"/>
    </source>
</evidence>
<dbReference type="Pfam" id="PF04212">
    <property type="entry name" value="MIT"/>
    <property type="match status" value="2"/>
</dbReference>
<dbReference type="GO" id="GO:0004674">
    <property type="term" value="F:protein serine/threonine kinase activity"/>
    <property type="evidence" value="ECO:0007669"/>
    <property type="project" value="UniProtKB-KW"/>
</dbReference>
<dbReference type="PROSITE" id="PS00107">
    <property type="entry name" value="PROTEIN_KINASE_ATP"/>
    <property type="match status" value="1"/>
</dbReference>
<dbReference type="GO" id="GO:0042594">
    <property type="term" value="P:response to starvation"/>
    <property type="evidence" value="ECO:0007669"/>
    <property type="project" value="TreeGrafter"/>
</dbReference>
<dbReference type="EMBL" id="QCYY01000991">
    <property type="protein sequence ID" value="ROT81310.1"/>
    <property type="molecule type" value="Genomic_DNA"/>
</dbReference>
<evidence type="ECO:0000256" key="8">
    <source>
        <dbReference type="ARBA" id="ARBA00022741"/>
    </source>
</evidence>
<evidence type="ECO:0000256" key="4">
    <source>
        <dbReference type="ARBA" id="ARBA00022490"/>
    </source>
</evidence>
<evidence type="ECO:0000256" key="5">
    <source>
        <dbReference type="ARBA" id="ARBA00022527"/>
    </source>
</evidence>
<keyword evidence="10 15" id="KW-0067">ATP-binding</keyword>
<keyword evidence="7" id="KW-0677">Repeat</keyword>
<dbReference type="Pfam" id="PF00069">
    <property type="entry name" value="Pkinase"/>
    <property type="match status" value="1"/>
</dbReference>
<protein>
    <recommendedName>
        <fullName evidence="3">Serine/threonine-protein kinase ULK3</fullName>
        <ecNumber evidence="2">2.7.11.1</ecNumber>
    </recommendedName>
    <alternativeName>
        <fullName evidence="12">Unc-51-like kinase 3</fullName>
    </alternativeName>
</protein>
<organism evidence="19 20">
    <name type="scientific">Penaeus vannamei</name>
    <name type="common">Whiteleg shrimp</name>
    <name type="synonym">Litopenaeus vannamei</name>
    <dbReference type="NCBI Taxonomy" id="6689"/>
    <lineage>
        <taxon>Eukaryota</taxon>
        <taxon>Metazoa</taxon>
        <taxon>Ecdysozoa</taxon>
        <taxon>Arthropoda</taxon>
        <taxon>Crustacea</taxon>
        <taxon>Multicrustacea</taxon>
        <taxon>Malacostraca</taxon>
        <taxon>Eumalacostraca</taxon>
        <taxon>Eucarida</taxon>
        <taxon>Decapoda</taxon>
        <taxon>Dendrobranchiata</taxon>
        <taxon>Penaeoidea</taxon>
        <taxon>Penaeidae</taxon>
        <taxon>Penaeus</taxon>
    </lineage>
</organism>
<evidence type="ECO:0000256" key="10">
    <source>
        <dbReference type="ARBA" id="ARBA00022840"/>
    </source>
</evidence>
<dbReference type="InterPro" id="IPR008271">
    <property type="entry name" value="Ser/Thr_kinase_AS"/>
</dbReference>
<dbReference type="GO" id="GO:0005829">
    <property type="term" value="C:cytosol"/>
    <property type="evidence" value="ECO:0007669"/>
    <property type="project" value="TreeGrafter"/>
</dbReference>
<keyword evidence="6" id="KW-0808">Transferase</keyword>
<dbReference type="GO" id="GO:0005524">
    <property type="term" value="F:ATP binding"/>
    <property type="evidence" value="ECO:0007669"/>
    <property type="project" value="UniProtKB-UniRule"/>
</dbReference>
<keyword evidence="9 19" id="KW-0418">Kinase</keyword>
<dbReference type="PANTHER" id="PTHR24348:SF65">
    <property type="entry name" value="SERINE_THREONINE-PROTEIN KINASE ULK3"/>
    <property type="match status" value="1"/>
</dbReference>
<dbReference type="FunFam" id="1.10.510.10:FF:000804">
    <property type="entry name" value="Blast:Serine/threonine-protein kinase ULK3"/>
    <property type="match status" value="1"/>
</dbReference>
<evidence type="ECO:0000313" key="20">
    <source>
        <dbReference type="Proteomes" id="UP000283509"/>
    </source>
</evidence>
<dbReference type="SUPFAM" id="SSF116846">
    <property type="entry name" value="MIT domain"/>
    <property type="match status" value="2"/>
</dbReference>
<dbReference type="EC" id="2.7.11.1" evidence="2"/>
<keyword evidence="11" id="KW-0072">Autophagy</keyword>
<proteinExistence type="inferred from homology"/>
<accession>A0A3R7QK05</accession>
<dbReference type="InterPro" id="IPR000719">
    <property type="entry name" value="Prot_kinase_dom"/>
</dbReference>
<dbReference type="SMART" id="SM00745">
    <property type="entry name" value="MIT"/>
    <property type="match status" value="2"/>
</dbReference>
<dbReference type="InterPro" id="IPR011009">
    <property type="entry name" value="Kinase-like_dom_sf"/>
</dbReference>
<comment type="catalytic activity">
    <reaction evidence="13">
        <text>L-threonyl-[protein] + ATP = O-phospho-L-threonyl-[protein] + ADP + H(+)</text>
        <dbReference type="Rhea" id="RHEA:46608"/>
        <dbReference type="Rhea" id="RHEA-COMP:11060"/>
        <dbReference type="Rhea" id="RHEA-COMP:11605"/>
        <dbReference type="ChEBI" id="CHEBI:15378"/>
        <dbReference type="ChEBI" id="CHEBI:30013"/>
        <dbReference type="ChEBI" id="CHEBI:30616"/>
        <dbReference type="ChEBI" id="CHEBI:61977"/>
        <dbReference type="ChEBI" id="CHEBI:456216"/>
        <dbReference type="EC" id="2.7.11.1"/>
    </reaction>
</comment>
<reference evidence="19 20" key="2">
    <citation type="submission" date="2019-01" db="EMBL/GenBank/DDBJ databases">
        <title>The decoding of complex shrimp genome reveals the adaptation for benthos swimmer, frequently molting mechanism and breeding impact on genome.</title>
        <authorList>
            <person name="Sun Y."/>
            <person name="Gao Y."/>
            <person name="Yu Y."/>
        </authorList>
    </citation>
    <scope>NUCLEOTIDE SEQUENCE [LARGE SCALE GENOMIC DNA]</scope>
    <source>
        <tissue evidence="19">Muscle</tissue>
    </source>
</reference>
<dbReference type="InterPro" id="IPR017441">
    <property type="entry name" value="Protein_kinase_ATP_BS"/>
</dbReference>
<dbReference type="OrthoDB" id="346907at2759"/>
<dbReference type="Gene3D" id="1.20.58.80">
    <property type="entry name" value="Phosphotransferase system, lactose/cellobiose-type IIA subunit"/>
    <property type="match status" value="2"/>
</dbReference>
<dbReference type="InterPro" id="IPR045269">
    <property type="entry name" value="Atg1-like"/>
</dbReference>
<evidence type="ECO:0000256" key="16">
    <source>
        <dbReference type="RuleBase" id="RU000304"/>
    </source>
</evidence>
<comment type="catalytic activity">
    <reaction evidence="14">
        <text>L-seryl-[protein] + ATP = O-phospho-L-seryl-[protein] + ADP + H(+)</text>
        <dbReference type="Rhea" id="RHEA:17989"/>
        <dbReference type="Rhea" id="RHEA-COMP:9863"/>
        <dbReference type="Rhea" id="RHEA-COMP:11604"/>
        <dbReference type="ChEBI" id="CHEBI:15378"/>
        <dbReference type="ChEBI" id="CHEBI:29999"/>
        <dbReference type="ChEBI" id="CHEBI:30616"/>
        <dbReference type="ChEBI" id="CHEBI:83421"/>
        <dbReference type="ChEBI" id="CHEBI:456216"/>
        <dbReference type="EC" id="2.7.11.1"/>
    </reaction>
</comment>
<comment type="similarity">
    <text evidence="16">Belongs to the protein kinase superfamily.</text>
</comment>
<comment type="caution">
    <text evidence="19">The sequence shown here is derived from an EMBL/GenBank/DDBJ whole genome shotgun (WGS) entry which is preliminary data.</text>
</comment>
<reference evidence="19 20" key="1">
    <citation type="submission" date="2018-04" db="EMBL/GenBank/DDBJ databases">
        <authorList>
            <person name="Zhang X."/>
            <person name="Yuan J."/>
            <person name="Li F."/>
            <person name="Xiang J."/>
        </authorList>
    </citation>
    <scope>NUCLEOTIDE SEQUENCE [LARGE SCALE GENOMIC DNA]</scope>
    <source>
        <tissue evidence="19">Muscle</tissue>
    </source>
</reference>
<evidence type="ECO:0000256" key="15">
    <source>
        <dbReference type="PROSITE-ProRule" id="PRU10141"/>
    </source>
</evidence>
<sequence>MAAAAGPPKIPNYIIAEKIGSGSYADVYKAYKKGITREVVAVKCVTKSTLSKWALDNLIQEIGILKKLKHEHIVEMKDFVWDDNYIYIIMEYCGGGDLSHFVKSKQRLPEAVCQRFLQQLASALRYLRNQNVSHLDLKPSNILLSSKRNPILKIGDFGLAQHMPEEDTSSTMKGSPLYMAPEIVLNRQYDAKVDLWSVGVILYECLFGKAPYSSKTLQELLDKIKRDKPIEVPYGTNISPECRDLLQRCLERDVSKRIDFEDFFAHPFVDLEHKPGPESISKATELLTSAVNFDECQEFEEAFRHYSKALQYLVPVLHVEKDSVKRSALRHKITEYLKRTEALKKIINCEKDGIKNIRVPTISRQDSSSSTTYQGNREELIRLSGTTPQIIAAMEIATTGDMYAQEGNYAIAQEKYELALGKLLALMQNEPKGRRKELLREEIERWMSQAEVVKDLKEGGTSKEAGASTNNESYDEKGCFLQ</sequence>
<dbReference type="STRING" id="6689.A0A3R7QK05"/>
<evidence type="ECO:0000256" key="2">
    <source>
        <dbReference type="ARBA" id="ARBA00012513"/>
    </source>
</evidence>
<dbReference type="PROSITE" id="PS00108">
    <property type="entry name" value="PROTEIN_KINASE_ST"/>
    <property type="match status" value="1"/>
</dbReference>
<dbReference type="GO" id="GO:0005776">
    <property type="term" value="C:autophagosome"/>
    <property type="evidence" value="ECO:0007669"/>
    <property type="project" value="TreeGrafter"/>
</dbReference>
<feature type="binding site" evidence="15">
    <location>
        <position position="43"/>
    </location>
    <ligand>
        <name>ATP</name>
        <dbReference type="ChEBI" id="CHEBI:30616"/>
    </ligand>
</feature>
<dbReference type="Proteomes" id="UP000283509">
    <property type="component" value="Unassembled WGS sequence"/>
</dbReference>
<keyword evidence="4" id="KW-0963">Cytoplasm</keyword>
<evidence type="ECO:0000256" key="12">
    <source>
        <dbReference type="ARBA" id="ARBA00032242"/>
    </source>
</evidence>
<evidence type="ECO:0000256" key="14">
    <source>
        <dbReference type="ARBA" id="ARBA00048679"/>
    </source>
</evidence>
<dbReference type="PROSITE" id="PS50011">
    <property type="entry name" value="PROTEIN_KINASE_DOM"/>
    <property type="match status" value="1"/>
</dbReference>